<keyword evidence="1" id="KW-0732">Signal</keyword>
<dbReference type="EMBL" id="VRTY01000025">
    <property type="protein sequence ID" value="TXK48048.1"/>
    <property type="molecule type" value="Genomic_DNA"/>
</dbReference>
<accession>A0A5C8KC99</accession>
<keyword evidence="3" id="KW-1185">Reference proteome</keyword>
<dbReference type="Proteomes" id="UP000321926">
    <property type="component" value="Unassembled WGS sequence"/>
</dbReference>
<dbReference type="OrthoDB" id="333971at2"/>
<feature type="signal peptide" evidence="1">
    <location>
        <begin position="1"/>
        <end position="22"/>
    </location>
</feature>
<evidence type="ECO:0000313" key="2">
    <source>
        <dbReference type="EMBL" id="TXK48048.1"/>
    </source>
</evidence>
<feature type="chain" id="PRO_5022885252" evidence="1">
    <location>
        <begin position="23"/>
        <end position="534"/>
    </location>
</feature>
<dbReference type="PROSITE" id="PS51257">
    <property type="entry name" value="PROKAR_LIPOPROTEIN"/>
    <property type="match status" value="1"/>
</dbReference>
<protein>
    <submittedName>
        <fullName evidence="2">Uncharacterized protein</fullName>
    </submittedName>
</protein>
<proteinExistence type="predicted"/>
<comment type="caution">
    <text evidence="2">The sequence shown here is derived from an EMBL/GenBank/DDBJ whole genome shotgun (WGS) entry which is preliminary data.</text>
</comment>
<reference evidence="2 3" key="1">
    <citation type="submission" date="2019-08" db="EMBL/GenBank/DDBJ databases">
        <authorList>
            <person name="Shi S."/>
        </authorList>
    </citation>
    <scope>NUCLEOTIDE SEQUENCE [LARGE SCALE GENOMIC DNA]</scope>
    <source>
        <strain evidence="2 3">GY10130</strain>
    </source>
</reference>
<dbReference type="RefSeq" id="WP_147921305.1">
    <property type="nucleotide sequence ID" value="NZ_VRTY01000025.1"/>
</dbReference>
<evidence type="ECO:0000256" key="1">
    <source>
        <dbReference type="SAM" id="SignalP"/>
    </source>
</evidence>
<name>A0A5C8KC99_9BACT</name>
<gene>
    <name evidence="2" type="ORF">FVR03_08435</name>
</gene>
<dbReference type="AlphaFoldDB" id="A0A5C8KC99"/>
<evidence type="ECO:0000313" key="3">
    <source>
        <dbReference type="Proteomes" id="UP000321926"/>
    </source>
</evidence>
<organism evidence="2 3">
    <name type="scientific">Pontibacter qinzhouensis</name>
    <dbReference type="NCBI Taxonomy" id="2603253"/>
    <lineage>
        <taxon>Bacteria</taxon>
        <taxon>Pseudomonadati</taxon>
        <taxon>Bacteroidota</taxon>
        <taxon>Cytophagia</taxon>
        <taxon>Cytophagales</taxon>
        <taxon>Hymenobacteraceae</taxon>
        <taxon>Pontibacter</taxon>
    </lineage>
</organism>
<sequence>MSYTVRQLCLFFLLSASGFGCAKKNFFSKTPILGDSQYQKVQAAAPGTIDSVTVQAGSHYKRGGFHTFFWGKHYRDIWVAPVQVQVFNMNETKGGLEIEKLGGGMQTTSLTLTDKEGFSYALRSLDKDPIGVLPKFWQKTFVADVIRNQTSAINPYGALIIPGMAKAAGIPHANPELIYVLPTDTSFGEFNDQFQDRFFMIEEKYTDDNSITDDIADAEDIVSSKKMLKKRFNKDSHFIDQRAFAKARLFDLVINDWDRHEGQWNWAEYDEDGETIYRPIPKDRDNAFYQFDDGVITWLFSRKWAIRKFESFSEDYKDVYALAMNSSFIDQRALPELTAKDFAELATELQASLSDQVIEQAVRQFPDSVYKLVGESYIRKLKNRRDKLPEAAQEFYKILAKEALVVGTDEEDIFEVKRLNDDETAVTVWRASDKKQVYHRVFNRAETDLITLYGLAEDDEFKVSGEVNKGIKVKIVGGRGEDEMKDTSQVKGLRRKTIVYDTKRGTELEAGPETKDKRTSDVRVHAFDREGFSR</sequence>